<dbReference type="Pfam" id="PF10095">
    <property type="entry name" value="DUF2333"/>
    <property type="match status" value="1"/>
</dbReference>
<proteinExistence type="predicted"/>
<comment type="caution">
    <text evidence="2">The sequence shown here is derived from an EMBL/GenBank/DDBJ whole genome shotgun (WGS) entry which is preliminary data.</text>
</comment>
<evidence type="ECO:0000313" key="3">
    <source>
        <dbReference type="Proteomes" id="UP001620408"/>
    </source>
</evidence>
<accession>A0ABW8K5W1</accession>
<dbReference type="InterPro" id="IPR016936">
    <property type="entry name" value="UCP029693"/>
</dbReference>
<dbReference type="EMBL" id="JADIKD010000009">
    <property type="protein sequence ID" value="MFK2917148.1"/>
    <property type="molecule type" value="Genomic_DNA"/>
</dbReference>
<evidence type="ECO:0000256" key="1">
    <source>
        <dbReference type="SAM" id="Phobius"/>
    </source>
</evidence>
<sequence length="335" mass="36829">MPVTESSARPSHALLRVVLVLLAVPLLLACIAIWWWDREPDLLDPAAPPRTELTAMRRPVTPGAATTISVIRSVQALVNKHEGHAKGHKHPSVLAMEESPAWERGSLIASRDLLHALRSDFARPEAPLLEDKDLADADSLLAGRGGRWPLRNAQSQYRKVGDHLQAYLDRLTDDDPDNAFFSASADHLADYLEVASDRLDAFERRLASGVMPPRPGEFSPPHWPVVVSAMAMRKGSAPWRRGDDTFYEARGYTTALLMQMKAFQHDFAPVLKDPAAQADLQEAIHELEAVQAPNSPLALNGGPSPQFANHSLALADYVSRINAAVTDLRDQLRHG</sequence>
<keyword evidence="1" id="KW-0472">Membrane</keyword>
<reference evidence="2 3" key="1">
    <citation type="submission" date="2020-10" db="EMBL/GenBank/DDBJ databases">
        <title>Phylogeny of dyella-like bacteria.</title>
        <authorList>
            <person name="Fu J."/>
        </authorList>
    </citation>
    <scope>NUCLEOTIDE SEQUENCE [LARGE SCALE GENOMIC DNA]</scope>
    <source>
        <strain evidence="2 3">BB4</strain>
    </source>
</reference>
<keyword evidence="1" id="KW-1133">Transmembrane helix</keyword>
<name>A0ABW8K5W1_9GAMM</name>
<keyword evidence="3" id="KW-1185">Reference proteome</keyword>
<dbReference type="RefSeq" id="WP_379985444.1">
    <property type="nucleotide sequence ID" value="NZ_JADIKD010000009.1"/>
</dbReference>
<evidence type="ECO:0000313" key="2">
    <source>
        <dbReference type="EMBL" id="MFK2917148.1"/>
    </source>
</evidence>
<keyword evidence="1" id="KW-0812">Transmembrane</keyword>
<protein>
    <submittedName>
        <fullName evidence="2">DUF2333 family protein</fullName>
    </submittedName>
</protein>
<organism evidence="2 3">
    <name type="scientific">Dyella koreensis</name>
    <dbReference type="NCBI Taxonomy" id="311235"/>
    <lineage>
        <taxon>Bacteria</taxon>
        <taxon>Pseudomonadati</taxon>
        <taxon>Pseudomonadota</taxon>
        <taxon>Gammaproteobacteria</taxon>
        <taxon>Lysobacterales</taxon>
        <taxon>Rhodanobacteraceae</taxon>
        <taxon>Dyella</taxon>
    </lineage>
</organism>
<dbReference type="Proteomes" id="UP001620408">
    <property type="component" value="Unassembled WGS sequence"/>
</dbReference>
<gene>
    <name evidence="2" type="ORF">ISS97_07730</name>
</gene>
<feature type="transmembrane region" description="Helical" evidence="1">
    <location>
        <begin position="12"/>
        <end position="36"/>
    </location>
</feature>